<proteinExistence type="predicted"/>
<dbReference type="InParanoid" id="A0A5N4A5U1"/>
<feature type="compositionally biased region" description="Basic and acidic residues" evidence="2">
    <location>
        <begin position="369"/>
        <end position="382"/>
    </location>
</feature>
<keyword evidence="4" id="KW-1185">Reference proteome</keyword>
<dbReference type="InterPro" id="IPR036116">
    <property type="entry name" value="FN3_sf"/>
</dbReference>
<organism evidence="3 4">
    <name type="scientific">Photinus pyralis</name>
    <name type="common">Common eastern firefly</name>
    <name type="synonym">Lampyris pyralis</name>
    <dbReference type="NCBI Taxonomy" id="7054"/>
    <lineage>
        <taxon>Eukaryota</taxon>
        <taxon>Metazoa</taxon>
        <taxon>Ecdysozoa</taxon>
        <taxon>Arthropoda</taxon>
        <taxon>Hexapoda</taxon>
        <taxon>Insecta</taxon>
        <taxon>Pterygota</taxon>
        <taxon>Neoptera</taxon>
        <taxon>Endopterygota</taxon>
        <taxon>Coleoptera</taxon>
        <taxon>Polyphaga</taxon>
        <taxon>Elateriformia</taxon>
        <taxon>Elateroidea</taxon>
        <taxon>Lampyridae</taxon>
        <taxon>Lampyrinae</taxon>
        <taxon>Photinus</taxon>
    </lineage>
</organism>
<feature type="region of interest" description="Disordered" evidence="2">
    <location>
        <begin position="369"/>
        <end position="437"/>
    </location>
</feature>
<protein>
    <submittedName>
        <fullName evidence="3">Uncharacterized protein</fullName>
    </submittedName>
</protein>
<dbReference type="Proteomes" id="UP000327044">
    <property type="component" value="Unassembled WGS sequence"/>
</dbReference>
<dbReference type="CDD" id="cd00063">
    <property type="entry name" value="FN3"/>
    <property type="match status" value="1"/>
</dbReference>
<evidence type="ECO:0000313" key="4">
    <source>
        <dbReference type="Proteomes" id="UP000327044"/>
    </source>
</evidence>
<accession>A0A5N4A5U1</accession>
<sequence>MDNKDDKFWMSMIRKHENRTCELEEQQCNLEQRLLNLKRRISSSHNDICSCCSELFEPTPSSSRVRTNAPPVATPKVEECNDLSISLNSMDMQYISTLYELIDREKKLKQQVHKMETREQALLSSLKLTNQTCESRSRNCGVNDESGRAISNLQEENARIAGELEDVKLELKHCMEKYHGPMTRTLEQERRRSQQLENDLKATAEEMSTKECCYREDMCCLKSQMEELAQSLAEVTQQNENLQRQLCSMGRKYKDLQRDLISQKINEARTLERLNELLSEKERTVVRERRFKTQETQLDPQSVPQREEKGKADVPPPRLEHNLYAIARSLSRSLLNINQCDICRESVPEDLKATITGIKVITDIVDRNSTRNDATKSNDGKPPDNGPGGGKFPLPPRQRDDPASDFIGKTDDDGYGGDSGRSDGGNDDLTDATDLPAEDEVAVVQMNEDIRVLTEVEASGDLQVQVDTFVEVSDDVGDDLHVTTTVTSSGMLEVVTEGPAGIIETIMLRTPSGNLEVVTEIMDYPENLAIAESGDTSQDLDTNVIEDVGAELERAGDFADSVCQSTEEEEFFSAHIFGDGETQIADGIEESGLLEDGVLAPIMEVEGETPLDEVDEAGPDESDKVPMNEFVSSGPIRYVISDTTDIDRSKSGRKEHRKKFMSKIPVSASFPYKGPVCNCGKCGCVECFGRILAEPHGERGLDEKPDSLATGKVCNLPDEVSLLTYTSVASARPTKPHPPDCDCVDCLCDPCASFPSDYATRIHPPDCDCIDCLCGEFPCAPRCAEPKPTAPAEEIKSIFSEKVVREPISESLATPTEPSERSAPVKETLPDERAKNVDDNAPDIAPLPIKEVDPVERSVPAKALEPVPITELPPVERPVPAKTFEPVPIKEIPPEERPVPANALEPVPIKEIPLVERSVPAKALEPLLIQEKPPVERPVPAKALEPVSAVNENSSPVKQPQGEGEKLNHKAGCECDLCRCCNCGEVPQQLIAPKKCESACDTGHRSNCSCIDCLLSCGFPNKTKEMPKAEGETLSDGGVCDCVTCQAPCASPTCSQIQEAAVADLQVCLDQIKCACLNAEASACCAESQSGQNLLTTLRGIMANLQAMCTAENMANFVNELRAKANSILFSQMLPKVAPSLNLDQTQDDIYSCACKGEKTDKSGAYLRNPCTCGSDSCYCFDQDQEGSCCSQNCEGGSIISKISNESLCSCTSYAEPQLVCRQNAPSPPTSDPVEITEVKKVSSDGLLIKWTPPSCQEVTGYEVVVDGKLKSKVRSAFRTSAIIYSLASGSLNLKVYATTSEGRCEPPANTMYQF</sequence>
<name>A0A5N4A5U1_PHOPY</name>
<feature type="compositionally biased region" description="Basic and acidic residues" evidence="2">
    <location>
        <begin position="397"/>
        <end position="412"/>
    </location>
</feature>
<keyword evidence="1" id="KW-0175">Coiled coil</keyword>
<gene>
    <name evidence="3" type="ORF">PPYR_14652</name>
</gene>
<evidence type="ECO:0000313" key="3">
    <source>
        <dbReference type="EMBL" id="KAB0792693.1"/>
    </source>
</evidence>
<feature type="coiled-coil region" evidence="1">
    <location>
        <begin position="150"/>
        <end position="281"/>
    </location>
</feature>
<dbReference type="EMBL" id="VVIM01000010">
    <property type="protein sequence ID" value="KAB0792693.1"/>
    <property type="molecule type" value="Genomic_DNA"/>
</dbReference>
<evidence type="ECO:0000256" key="1">
    <source>
        <dbReference type="SAM" id="Coils"/>
    </source>
</evidence>
<reference evidence="3 4" key="1">
    <citation type="journal article" date="2018" name="Elife">
        <title>Firefly genomes illuminate parallel origins of bioluminescence in beetles.</title>
        <authorList>
            <person name="Fallon T.R."/>
            <person name="Lower S.E."/>
            <person name="Chang C.H."/>
            <person name="Bessho-Uehara M."/>
            <person name="Martin G.J."/>
            <person name="Bewick A.J."/>
            <person name="Behringer M."/>
            <person name="Debat H.J."/>
            <person name="Wong I."/>
            <person name="Day J.C."/>
            <person name="Suvorov A."/>
            <person name="Silva C.J."/>
            <person name="Stanger-Hall K.F."/>
            <person name="Hall D.W."/>
            <person name="Schmitz R.J."/>
            <person name="Nelson D.R."/>
            <person name="Lewis S.M."/>
            <person name="Shigenobu S."/>
            <person name="Bybee S.M."/>
            <person name="Larracuente A.M."/>
            <person name="Oba Y."/>
            <person name="Weng J.K."/>
        </authorList>
    </citation>
    <scope>NUCLEOTIDE SEQUENCE [LARGE SCALE GENOMIC DNA]</scope>
    <source>
        <strain evidence="3">1611_PpyrPB1</strain>
        <tissue evidence="3">Whole body</tissue>
    </source>
</reference>
<evidence type="ECO:0000256" key="2">
    <source>
        <dbReference type="SAM" id="MobiDB-lite"/>
    </source>
</evidence>
<feature type="region of interest" description="Disordered" evidence="2">
    <location>
        <begin position="806"/>
        <end position="846"/>
    </location>
</feature>
<feature type="compositionally biased region" description="Acidic residues" evidence="2">
    <location>
        <begin position="425"/>
        <end position="437"/>
    </location>
</feature>
<dbReference type="SUPFAM" id="SSF49265">
    <property type="entry name" value="Fibronectin type III"/>
    <property type="match status" value="1"/>
</dbReference>
<feature type="compositionally biased region" description="Polar residues" evidence="2">
    <location>
        <begin position="294"/>
        <end position="304"/>
    </location>
</feature>
<comment type="caution">
    <text evidence="3">The sequence shown here is derived from an EMBL/GenBank/DDBJ whole genome shotgun (WGS) entry which is preliminary data.</text>
</comment>
<feature type="region of interest" description="Disordered" evidence="2">
    <location>
        <begin position="288"/>
        <end position="317"/>
    </location>
</feature>
<dbReference type="InterPro" id="IPR003961">
    <property type="entry name" value="FN3_dom"/>
</dbReference>
<feature type="compositionally biased region" description="Basic and acidic residues" evidence="2">
    <location>
        <begin position="818"/>
        <end position="838"/>
    </location>
</feature>